<dbReference type="EMBL" id="CACVKT020009705">
    <property type="protein sequence ID" value="CAC5423048.1"/>
    <property type="molecule type" value="Genomic_DNA"/>
</dbReference>
<dbReference type="SUPFAM" id="SSF100920">
    <property type="entry name" value="Heat shock protein 70kD (HSP70), peptide-binding domain"/>
    <property type="match status" value="1"/>
</dbReference>
<keyword evidence="6" id="KW-1185">Reference proteome</keyword>
<dbReference type="PRINTS" id="PR00301">
    <property type="entry name" value="HEATSHOCK70"/>
</dbReference>
<feature type="domain" description="AMP-dependent synthetase/ligase" evidence="4">
    <location>
        <begin position="2"/>
        <end position="75"/>
    </location>
</feature>
<evidence type="ECO:0000259" key="4">
    <source>
        <dbReference type="Pfam" id="PF00501"/>
    </source>
</evidence>
<evidence type="ECO:0000256" key="3">
    <source>
        <dbReference type="ARBA" id="ARBA00022840"/>
    </source>
</evidence>
<gene>
    <name evidence="5" type="ORF">MCOR_55058</name>
</gene>
<dbReference type="Pfam" id="PF00501">
    <property type="entry name" value="AMP-binding"/>
    <property type="match status" value="1"/>
</dbReference>
<reference evidence="5 6" key="1">
    <citation type="submission" date="2020-06" db="EMBL/GenBank/DDBJ databases">
        <authorList>
            <person name="Li R."/>
            <person name="Bekaert M."/>
        </authorList>
    </citation>
    <scope>NUCLEOTIDE SEQUENCE [LARGE SCALE GENOMIC DNA]</scope>
    <source>
        <strain evidence="6">wild</strain>
    </source>
</reference>
<dbReference type="InterPro" id="IPR043129">
    <property type="entry name" value="ATPase_NBD"/>
</dbReference>
<dbReference type="PROSITE" id="PS01036">
    <property type="entry name" value="HSP70_3"/>
    <property type="match status" value="1"/>
</dbReference>
<accession>A0A6J8ERB0</accession>
<keyword evidence="3" id="KW-0067">ATP-binding</keyword>
<evidence type="ECO:0000313" key="6">
    <source>
        <dbReference type="Proteomes" id="UP000507470"/>
    </source>
</evidence>
<dbReference type="GO" id="GO:0005524">
    <property type="term" value="F:ATP binding"/>
    <property type="evidence" value="ECO:0007669"/>
    <property type="project" value="UniProtKB-KW"/>
</dbReference>
<dbReference type="PANTHER" id="PTHR45639">
    <property type="entry name" value="HSC70CB, ISOFORM G-RELATED"/>
    <property type="match status" value="1"/>
</dbReference>
<dbReference type="GO" id="GO:0005829">
    <property type="term" value="C:cytosol"/>
    <property type="evidence" value="ECO:0007669"/>
    <property type="project" value="TreeGrafter"/>
</dbReference>
<dbReference type="InterPro" id="IPR020845">
    <property type="entry name" value="AMP-binding_CS"/>
</dbReference>
<dbReference type="SUPFAM" id="SSF56801">
    <property type="entry name" value="Acetyl-CoA synthetase-like"/>
    <property type="match status" value="1"/>
</dbReference>
<dbReference type="InterPro" id="IPR000873">
    <property type="entry name" value="AMP-dep_synth/lig_dom"/>
</dbReference>
<sequence>MLKSILEDAKPKAVITVKDLAHNLAGYDNIIVLEEEWEKNIVTGEATLPTELTLDNLAYIVYSSGTTGKPKGVTMYIISNTTIYDPPLLSQYIQNNKITQILFTPSLLEAVLNTPGLDLQQLRKMSTSDLAAVEIVGGSSRVPSIKSLVQKVFGIEPSTTLNADEAVARGCSLQNAILNPTFRVRDFSINDAQPYSITLSWQATMEEDSSMELFPKYHMIHMSKVLTFYRKEPFQLET</sequence>
<dbReference type="PANTHER" id="PTHR45639:SF4">
    <property type="entry name" value="HSC70CB, ISOFORM G"/>
    <property type="match status" value="1"/>
</dbReference>
<dbReference type="Proteomes" id="UP000507470">
    <property type="component" value="Unassembled WGS sequence"/>
</dbReference>
<comment type="similarity">
    <text evidence="1">Belongs to the heat shock protein 70 family.</text>
</comment>
<dbReference type="Gene3D" id="3.30.420.40">
    <property type="match status" value="2"/>
</dbReference>
<dbReference type="OrthoDB" id="434160at2759"/>
<dbReference type="PRINTS" id="PR00154">
    <property type="entry name" value="AMPBINDING"/>
</dbReference>
<keyword evidence="2" id="KW-0547">Nucleotide-binding</keyword>
<dbReference type="InterPro" id="IPR029047">
    <property type="entry name" value="HSP70_peptide-bd_sf"/>
</dbReference>
<dbReference type="GO" id="GO:0140662">
    <property type="term" value="F:ATP-dependent protein folding chaperone"/>
    <property type="evidence" value="ECO:0007669"/>
    <property type="project" value="InterPro"/>
</dbReference>
<dbReference type="SUPFAM" id="SSF53067">
    <property type="entry name" value="Actin-like ATPase domain"/>
    <property type="match status" value="1"/>
</dbReference>
<evidence type="ECO:0000256" key="2">
    <source>
        <dbReference type="ARBA" id="ARBA00022741"/>
    </source>
</evidence>
<evidence type="ECO:0000313" key="5">
    <source>
        <dbReference type="EMBL" id="CAC5423048.1"/>
    </source>
</evidence>
<dbReference type="InterPro" id="IPR013126">
    <property type="entry name" value="Hsp_70_fam"/>
</dbReference>
<name>A0A6J8ERB0_MYTCO</name>
<evidence type="ECO:0000256" key="1">
    <source>
        <dbReference type="ARBA" id="ARBA00007381"/>
    </source>
</evidence>
<dbReference type="PROSITE" id="PS00455">
    <property type="entry name" value="AMP_BINDING"/>
    <property type="match status" value="1"/>
</dbReference>
<dbReference type="Gene3D" id="3.40.50.12780">
    <property type="entry name" value="N-terminal domain of ligase-like"/>
    <property type="match status" value="1"/>
</dbReference>
<dbReference type="AlphaFoldDB" id="A0A6J8ERB0"/>
<protein>
    <submittedName>
        <fullName evidence="5">HSPA4</fullName>
    </submittedName>
</protein>
<dbReference type="InterPro" id="IPR018181">
    <property type="entry name" value="Heat_shock_70_CS"/>
</dbReference>
<dbReference type="Pfam" id="PF00012">
    <property type="entry name" value="HSP70"/>
    <property type="match status" value="1"/>
</dbReference>
<dbReference type="Gene3D" id="2.60.34.10">
    <property type="entry name" value="Substrate Binding Domain Of DNAk, Chain A, domain 1"/>
    <property type="match status" value="1"/>
</dbReference>
<proteinExistence type="inferred from homology"/>
<organism evidence="5 6">
    <name type="scientific">Mytilus coruscus</name>
    <name type="common">Sea mussel</name>
    <dbReference type="NCBI Taxonomy" id="42192"/>
    <lineage>
        <taxon>Eukaryota</taxon>
        <taxon>Metazoa</taxon>
        <taxon>Spiralia</taxon>
        <taxon>Lophotrochozoa</taxon>
        <taxon>Mollusca</taxon>
        <taxon>Bivalvia</taxon>
        <taxon>Autobranchia</taxon>
        <taxon>Pteriomorphia</taxon>
        <taxon>Mytilida</taxon>
        <taxon>Mytiloidea</taxon>
        <taxon>Mytilidae</taxon>
        <taxon>Mytilinae</taxon>
        <taxon>Mytilus</taxon>
    </lineage>
</organism>
<dbReference type="InterPro" id="IPR042099">
    <property type="entry name" value="ANL_N_sf"/>
</dbReference>
<dbReference type="InterPro" id="IPR020459">
    <property type="entry name" value="AMP-binding"/>
</dbReference>
<dbReference type="GO" id="GO:0005634">
    <property type="term" value="C:nucleus"/>
    <property type="evidence" value="ECO:0007669"/>
    <property type="project" value="TreeGrafter"/>
</dbReference>